<dbReference type="InterPro" id="IPR012373">
    <property type="entry name" value="Ferrdict_sens_TM"/>
</dbReference>
<comment type="caution">
    <text evidence="4">The sequence shown here is derived from an EMBL/GenBank/DDBJ whole genome shotgun (WGS) entry which is preliminary data.</text>
</comment>
<feature type="domain" description="FecR protein" evidence="2">
    <location>
        <begin position="171"/>
        <end position="264"/>
    </location>
</feature>
<dbReference type="Proteomes" id="UP000597338">
    <property type="component" value="Unassembled WGS sequence"/>
</dbReference>
<protein>
    <submittedName>
        <fullName evidence="4">Iron dicitrate transporter FecR</fullName>
    </submittedName>
</protein>
<accession>A0ABQ1L132</accession>
<sequence>MTEKKRHQELASKWLNGTITEIEKSEFRAWYDGHVDGRFEVPSSFAGSEEELSDRILMKIRENMHQEITATVKFRYRWVIGIAASILLFISIGVYFWSISSPKNMDSPLTRQDVEPGGNRATLMLADGRVVDLSADQSGIVVGKELAYNDGTAVLAHELPLRKNASRFMCLSTPKGGQYQITLPDGTRVWLNSASSLRYPEAFPTDRRTVILEGEAYFEVKNRSNVPFEVVSKGQVVEVLGTQFNINAYKDEKKIKTTLVEGSISVRPHVADQQIAHNIGSILDSKSVMILKPGEQAVLTEDGVQVNKVNTEEFTAWKDGYFYFRDATLQDVMKQFSRWYDVDIQYGMLSVDDGDLFVGKIPREVSLATAVQVIKGTGVQIEFSEKERSVVIKDFIAN</sequence>
<dbReference type="Gene3D" id="2.60.120.1440">
    <property type="match status" value="1"/>
</dbReference>
<name>A0ABQ1L132_9SPHI</name>
<dbReference type="PANTHER" id="PTHR30273">
    <property type="entry name" value="PERIPLASMIC SIGNAL SENSOR AND SIGMA FACTOR ACTIVATOR FECR-RELATED"/>
    <property type="match status" value="1"/>
</dbReference>
<keyword evidence="1" id="KW-1133">Transmembrane helix</keyword>
<evidence type="ECO:0000259" key="3">
    <source>
        <dbReference type="Pfam" id="PF16344"/>
    </source>
</evidence>
<keyword evidence="1" id="KW-0812">Transmembrane</keyword>
<dbReference type="EMBL" id="BMIK01000001">
    <property type="protein sequence ID" value="GGC16811.1"/>
    <property type="molecule type" value="Genomic_DNA"/>
</dbReference>
<keyword evidence="1" id="KW-0472">Membrane</keyword>
<evidence type="ECO:0000313" key="5">
    <source>
        <dbReference type="Proteomes" id="UP000597338"/>
    </source>
</evidence>
<evidence type="ECO:0000313" key="4">
    <source>
        <dbReference type="EMBL" id="GGC16811.1"/>
    </source>
</evidence>
<proteinExistence type="predicted"/>
<dbReference type="InterPro" id="IPR032508">
    <property type="entry name" value="FecR_C"/>
</dbReference>
<dbReference type="Pfam" id="PF16344">
    <property type="entry name" value="FecR_C"/>
    <property type="match status" value="1"/>
</dbReference>
<dbReference type="InterPro" id="IPR006860">
    <property type="entry name" value="FecR"/>
</dbReference>
<reference evidence="5" key="1">
    <citation type="journal article" date="2019" name="Int. J. Syst. Evol. Microbiol.">
        <title>The Global Catalogue of Microorganisms (GCM) 10K type strain sequencing project: providing services to taxonomists for standard genome sequencing and annotation.</title>
        <authorList>
            <consortium name="The Broad Institute Genomics Platform"/>
            <consortium name="The Broad Institute Genome Sequencing Center for Infectious Disease"/>
            <person name="Wu L."/>
            <person name="Ma J."/>
        </authorList>
    </citation>
    <scope>NUCLEOTIDE SEQUENCE [LARGE SCALE GENOMIC DNA]</scope>
    <source>
        <strain evidence="5">CGMCC 1.15342</strain>
    </source>
</reference>
<feature type="transmembrane region" description="Helical" evidence="1">
    <location>
        <begin position="78"/>
        <end position="97"/>
    </location>
</feature>
<dbReference type="Pfam" id="PF04773">
    <property type="entry name" value="FecR"/>
    <property type="match status" value="1"/>
</dbReference>
<dbReference type="Gene3D" id="3.55.50.30">
    <property type="match status" value="1"/>
</dbReference>
<keyword evidence="5" id="KW-1185">Reference proteome</keyword>
<dbReference type="RefSeq" id="WP_188747166.1">
    <property type="nucleotide sequence ID" value="NZ_BMIK01000001.1"/>
</dbReference>
<dbReference type="PANTHER" id="PTHR30273:SF2">
    <property type="entry name" value="PROTEIN FECR"/>
    <property type="match status" value="1"/>
</dbReference>
<evidence type="ECO:0000259" key="2">
    <source>
        <dbReference type="Pfam" id="PF04773"/>
    </source>
</evidence>
<feature type="domain" description="Protein FecR C-terminal" evidence="3">
    <location>
        <begin position="321"/>
        <end position="392"/>
    </location>
</feature>
<gene>
    <name evidence="4" type="ORF">GCM10011386_05790</name>
</gene>
<organism evidence="4 5">
    <name type="scientific">Parapedobacter defluvii</name>
    <dbReference type="NCBI Taxonomy" id="2045106"/>
    <lineage>
        <taxon>Bacteria</taxon>
        <taxon>Pseudomonadati</taxon>
        <taxon>Bacteroidota</taxon>
        <taxon>Sphingobacteriia</taxon>
        <taxon>Sphingobacteriales</taxon>
        <taxon>Sphingobacteriaceae</taxon>
        <taxon>Parapedobacter</taxon>
    </lineage>
</organism>
<evidence type="ECO:0000256" key="1">
    <source>
        <dbReference type="SAM" id="Phobius"/>
    </source>
</evidence>